<keyword evidence="3" id="KW-0472">Membrane</keyword>
<proteinExistence type="predicted"/>
<name>A0A7J6NSX3_PEROL</name>
<feature type="compositionally biased region" description="Pro residues" evidence="2">
    <location>
        <begin position="90"/>
        <end position="112"/>
    </location>
</feature>
<evidence type="ECO:0000313" key="5">
    <source>
        <dbReference type="Proteomes" id="UP000541610"/>
    </source>
</evidence>
<evidence type="ECO:0000256" key="1">
    <source>
        <dbReference type="SAM" id="Coils"/>
    </source>
</evidence>
<accession>A0A7J6NSX3</accession>
<keyword evidence="3" id="KW-1133">Transmembrane helix</keyword>
<dbReference type="EMBL" id="JABANP010000213">
    <property type="protein sequence ID" value="KAF4686666.1"/>
    <property type="molecule type" value="Genomic_DNA"/>
</dbReference>
<organism evidence="4 5">
    <name type="scientific">Perkinsus olseni</name>
    <name type="common">Perkinsus atlanticus</name>
    <dbReference type="NCBI Taxonomy" id="32597"/>
    <lineage>
        <taxon>Eukaryota</taxon>
        <taxon>Sar</taxon>
        <taxon>Alveolata</taxon>
        <taxon>Perkinsozoa</taxon>
        <taxon>Perkinsea</taxon>
        <taxon>Perkinsida</taxon>
        <taxon>Perkinsidae</taxon>
        <taxon>Perkinsus</taxon>
    </lineage>
</organism>
<feature type="compositionally biased region" description="Basic and acidic residues" evidence="2">
    <location>
        <begin position="620"/>
        <end position="635"/>
    </location>
</feature>
<evidence type="ECO:0000313" key="4">
    <source>
        <dbReference type="EMBL" id="KAF4686666.1"/>
    </source>
</evidence>
<feature type="transmembrane region" description="Helical" evidence="3">
    <location>
        <begin position="18"/>
        <end position="40"/>
    </location>
</feature>
<dbReference type="AlphaFoldDB" id="A0A7J6NSX3"/>
<feature type="coiled-coil region" evidence="1">
    <location>
        <begin position="359"/>
        <end position="483"/>
    </location>
</feature>
<protein>
    <submittedName>
        <fullName evidence="4">Uncharacterized protein</fullName>
    </submittedName>
</protein>
<evidence type="ECO:0000256" key="3">
    <source>
        <dbReference type="SAM" id="Phobius"/>
    </source>
</evidence>
<gene>
    <name evidence="4" type="ORF">FOZ60_004996</name>
</gene>
<dbReference type="OrthoDB" id="434912at2759"/>
<feature type="region of interest" description="Disordered" evidence="2">
    <location>
        <begin position="82"/>
        <end position="136"/>
    </location>
</feature>
<sequence length="642" mass="68949">MSAVAAAPASLGFHAPGLLTGTIIFAVLGVVFTFVAPILFAKETPKITKGESIRLSIFACVAHDHLHVDVLGLRVHAPDVMLPADTPQDGLPPPPPPPPLPIDARQEPPPPATASEVRLGPTTAPPTGSPMERSDVKTIEPSDATAVAAPRSDSGDQVIAQPRRVETERYEVTFALPGPLGMEFTEIEPPYRICRSPSGAVDGNALTEKVDWPSIRQMLSKRPVVAQFERGVPEDLEGSTIGGVVGNWGVGVLTSAISNVKTATHAAISTGIGSSKRAAVDDGRAPEDHGRVESLQAQVAELKRQLAERPVVEVPRPATEGQTAAGGDNDSFSTLADAYASLQQQHSSLLAQFDSMQQMQANADDVERYKGQVKQLEEEKKALEGAVTELGDLDTLKDRLRKGMEAEVNAAGQARQIATLEDQVDKLRNSLAASQEALDSYTAAIDNAEDLQLGDVSELQARLDEALADKARTQAALVAEEQKSRKFQEQGEKVLDLTRSLGSVTAERDTLRSRVGELEKVVNSCLQKLQKELQDRPYLIDRREVARAVTAFIQGCDAGDEESAVQRLTEQLGFTVEERKALGPALAEAEAPRPSLLKRAAGQEDKRERFGDSFLAFLEHEVGDDGQASDRKVPDPDDPESA</sequence>
<dbReference type="Proteomes" id="UP000541610">
    <property type="component" value="Unassembled WGS sequence"/>
</dbReference>
<feature type="region of interest" description="Disordered" evidence="2">
    <location>
        <begin position="585"/>
        <end position="607"/>
    </location>
</feature>
<evidence type="ECO:0000256" key="2">
    <source>
        <dbReference type="SAM" id="MobiDB-lite"/>
    </source>
</evidence>
<reference evidence="4 5" key="1">
    <citation type="submission" date="2020-04" db="EMBL/GenBank/DDBJ databases">
        <title>Perkinsus olseni comparative genomics.</title>
        <authorList>
            <person name="Bogema D.R."/>
        </authorList>
    </citation>
    <scope>NUCLEOTIDE SEQUENCE [LARGE SCALE GENOMIC DNA]</scope>
    <source>
        <strain evidence="4">00978-12</strain>
    </source>
</reference>
<keyword evidence="3" id="KW-0812">Transmembrane</keyword>
<feature type="region of interest" description="Disordered" evidence="2">
    <location>
        <begin position="620"/>
        <end position="642"/>
    </location>
</feature>
<keyword evidence="1" id="KW-0175">Coiled coil</keyword>
<comment type="caution">
    <text evidence="4">The sequence shown here is derived from an EMBL/GenBank/DDBJ whole genome shotgun (WGS) entry which is preliminary data.</text>
</comment>